<keyword evidence="1" id="KW-0378">Hydrolase</keyword>
<organism evidence="1 2">
    <name type="scientific">Grylomicrobium aquisgranensis</name>
    <dbReference type="NCBI Taxonomy" id="2926318"/>
    <lineage>
        <taxon>Bacteria</taxon>
        <taxon>Bacillati</taxon>
        <taxon>Bacillota</taxon>
        <taxon>Erysipelotrichia</taxon>
        <taxon>Erysipelotrichales</taxon>
        <taxon>Erysipelotrichaceae</taxon>
        <taxon>Grylomicrobium</taxon>
    </lineage>
</organism>
<dbReference type="InterPro" id="IPR023214">
    <property type="entry name" value="HAD_sf"/>
</dbReference>
<proteinExistence type="predicted"/>
<keyword evidence="2" id="KW-1185">Reference proteome</keyword>
<dbReference type="EMBL" id="JALBUR010000003">
    <property type="protein sequence ID" value="MDX8418930.1"/>
    <property type="molecule type" value="Genomic_DNA"/>
</dbReference>
<name>A0AB35U269_9FIRM</name>
<dbReference type="GO" id="GO:0016791">
    <property type="term" value="F:phosphatase activity"/>
    <property type="evidence" value="ECO:0007669"/>
    <property type="project" value="UniProtKB-ARBA"/>
</dbReference>
<dbReference type="InterPro" id="IPR000150">
    <property type="entry name" value="Cof"/>
</dbReference>
<gene>
    <name evidence="1" type="ORF">MOZ60_02345</name>
</gene>
<dbReference type="SFLD" id="SFLDG01140">
    <property type="entry name" value="C2.B:_Phosphomannomutase_and_P"/>
    <property type="match status" value="1"/>
</dbReference>
<dbReference type="Gene3D" id="3.30.1240.10">
    <property type="match status" value="1"/>
</dbReference>
<dbReference type="Proteomes" id="UP001286174">
    <property type="component" value="Unassembled WGS sequence"/>
</dbReference>
<dbReference type="GO" id="GO:0000287">
    <property type="term" value="F:magnesium ion binding"/>
    <property type="evidence" value="ECO:0007669"/>
    <property type="project" value="TreeGrafter"/>
</dbReference>
<comment type="caution">
    <text evidence="1">The sequence shown here is derived from an EMBL/GenBank/DDBJ whole genome shotgun (WGS) entry which is preliminary data.</text>
</comment>
<dbReference type="PROSITE" id="PS01229">
    <property type="entry name" value="COF_2"/>
    <property type="match status" value="1"/>
</dbReference>
<dbReference type="InterPro" id="IPR036412">
    <property type="entry name" value="HAD-like_sf"/>
</dbReference>
<dbReference type="NCBIfam" id="TIGR01484">
    <property type="entry name" value="HAD-SF-IIB"/>
    <property type="match status" value="1"/>
</dbReference>
<dbReference type="SUPFAM" id="SSF56784">
    <property type="entry name" value="HAD-like"/>
    <property type="match status" value="1"/>
</dbReference>
<protein>
    <submittedName>
        <fullName evidence="1">Cof-type HAD-IIB family hydrolase</fullName>
    </submittedName>
</protein>
<dbReference type="Gene3D" id="3.40.50.1000">
    <property type="entry name" value="HAD superfamily/HAD-like"/>
    <property type="match status" value="1"/>
</dbReference>
<dbReference type="GO" id="GO:0005829">
    <property type="term" value="C:cytosol"/>
    <property type="evidence" value="ECO:0007669"/>
    <property type="project" value="TreeGrafter"/>
</dbReference>
<dbReference type="PANTHER" id="PTHR10000">
    <property type="entry name" value="PHOSPHOSERINE PHOSPHATASE"/>
    <property type="match status" value="1"/>
</dbReference>
<dbReference type="AlphaFoldDB" id="A0AB35U269"/>
<dbReference type="Pfam" id="PF08282">
    <property type="entry name" value="Hydrolase_3"/>
    <property type="match status" value="1"/>
</dbReference>
<dbReference type="CDD" id="cd07516">
    <property type="entry name" value="HAD_Pase"/>
    <property type="match status" value="1"/>
</dbReference>
<dbReference type="RefSeq" id="WP_370595503.1">
    <property type="nucleotide sequence ID" value="NZ_JALBUR010000003.1"/>
</dbReference>
<accession>A0AB35U269</accession>
<sequence length="278" mass="31334">MIKAILLDIDGTLTNSEKKITPKTLTALKHAQDKGIILVIASGRPTRGVVQYGNLLDMPYHHGLYVAYNGGRVTDCENQEVLVDITMPQDLVTAVLKHMKKFDVIPMIAYGEYLVVENVFAGMIHDGDREFNVIEYESRCCDYRLMEAKDLVSFTNFPVHKILTAADSSYLQAHWQEMREPFKDTLSCMFTANFYYEYCPKGINKGTSIRMAMEKLHIRPEEVIAFGDAENDISMLEYAGIGVAMGNATEKVKEIADEVTDTNDNDGIAKSLYRHLDI</sequence>
<reference evidence="1 2" key="1">
    <citation type="submission" date="2022-03" db="EMBL/GenBank/DDBJ databases">
        <title>Novel taxa within the pig intestine.</title>
        <authorList>
            <person name="Wylensek D."/>
            <person name="Bishof K."/>
            <person name="Afrizal A."/>
            <person name="Clavel T."/>
        </authorList>
    </citation>
    <scope>NUCLEOTIDE SEQUENCE [LARGE SCALE GENOMIC DNA]</scope>
    <source>
        <strain evidence="1 2">CLA-KB-P133</strain>
    </source>
</reference>
<dbReference type="SFLD" id="SFLDG01144">
    <property type="entry name" value="C2.B.4:_PGP_Like"/>
    <property type="match status" value="1"/>
</dbReference>
<dbReference type="InterPro" id="IPR006379">
    <property type="entry name" value="HAD-SF_hydro_IIB"/>
</dbReference>
<evidence type="ECO:0000313" key="1">
    <source>
        <dbReference type="EMBL" id="MDX8418930.1"/>
    </source>
</evidence>
<evidence type="ECO:0000313" key="2">
    <source>
        <dbReference type="Proteomes" id="UP001286174"/>
    </source>
</evidence>
<dbReference type="NCBIfam" id="TIGR00099">
    <property type="entry name" value="Cof-subfamily"/>
    <property type="match status" value="1"/>
</dbReference>
<dbReference type="SFLD" id="SFLDS00003">
    <property type="entry name" value="Haloacid_Dehalogenase"/>
    <property type="match status" value="1"/>
</dbReference>
<dbReference type="PANTHER" id="PTHR10000:SF8">
    <property type="entry name" value="HAD SUPERFAMILY HYDROLASE-LIKE, TYPE 3"/>
    <property type="match status" value="1"/>
</dbReference>